<dbReference type="SUPFAM" id="SSF49899">
    <property type="entry name" value="Concanavalin A-like lectins/glucanases"/>
    <property type="match status" value="1"/>
</dbReference>
<dbReference type="InterPro" id="IPR045474">
    <property type="entry name" value="GEVED"/>
</dbReference>
<gene>
    <name evidence="3" type="ORF">CJD36_011995</name>
</gene>
<dbReference type="GO" id="GO:0016020">
    <property type="term" value="C:membrane"/>
    <property type="evidence" value="ECO:0007669"/>
    <property type="project" value="InterPro"/>
</dbReference>
<feature type="chain" id="PRO_5015585890" description="MAM domain-containing protein" evidence="1">
    <location>
        <begin position="22"/>
        <end position="607"/>
    </location>
</feature>
<accession>A0A2S7SVP1</accession>
<dbReference type="RefSeq" id="WP_105039415.1">
    <property type="nucleotide sequence ID" value="NZ_PPSL01000003.1"/>
</dbReference>
<protein>
    <recommendedName>
        <fullName evidence="2">MAM domain-containing protein</fullName>
    </recommendedName>
</protein>
<dbReference type="GO" id="GO:0005975">
    <property type="term" value="P:carbohydrate metabolic process"/>
    <property type="evidence" value="ECO:0007669"/>
    <property type="project" value="UniProtKB-ARBA"/>
</dbReference>
<feature type="domain" description="MAM" evidence="2">
    <location>
        <begin position="31"/>
        <end position="213"/>
    </location>
</feature>
<feature type="signal peptide" evidence="1">
    <location>
        <begin position="1"/>
        <end position="21"/>
    </location>
</feature>
<sequence length="607" mass="62945">MKKLYLLIVLFVSLIALRSHAQVNILTESFDATTFPPTAAGTWTRAHVSGGAAGDTWKRATAATSLDASWVTGNPGTHTGAGMAYFNSFSYSSGSTANLVTPVLDFTGAGVYTVSFWMFRGGEEDIFFAYNDRVKVYVNTSASATGATTLATIKQDITGAPAVSSEGWYQYTYTIPASYSTATNYIIFQGISNFGYDIQIDDVSVDFYPNCTGTPPEPIISGTSTICASTSFALSTTTSTGTGITHQWQSASSASGPWTNVGTGSTYTSSGITATTYYRVIDLCTLSSLSDTSTVFTVNITTGFLCTYCTPTTTSGCADDHFTNVTFATINNSIGCTGLTSGVSLYTSPCPNLTAGSTYTLTVSTFGSFGGDDAQGWIDYNQNGTFATGENVMTSYSSSGDNNTYVVSVTIPAGATPGITVLRLRCNYNGITYTVSPCNNYTYGQTQDYYVNIVSPCTAAPTAVTATPSGTALCAGNTLTLTGAATTATSYAWTGPNSFTSASLTPASFTVSTASAGIYTFVATNACGSTTVTTTAITVTAPPSAVLATPSATTLCSGSVLTLTGAATGGTSFSWSGPASYSSAVLTPPFFCGIYSIIEHLFINGYQ</sequence>
<dbReference type="InterPro" id="IPR013783">
    <property type="entry name" value="Ig-like_fold"/>
</dbReference>
<evidence type="ECO:0000259" key="2">
    <source>
        <dbReference type="PROSITE" id="PS50060"/>
    </source>
</evidence>
<name>A0A2S7SVP1_9BACT</name>
<proteinExistence type="predicted"/>
<comment type="caution">
    <text evidence="3">The sequence shown here is derived from an EMBL/GenBank/DDBJ whole genome shotgun (WGS) entry which is preliminary data.</text>
</comment>
<dbReference type="InterPro" id="IPR013320">
    <property type="entry name" value="ConA-like_dom_sf"/>
</dbReference>
<dbReference type="GO" id="GO:0004553">
    <property type="term" value="F:hydrolase activity, hydrolyzing O-glycosyl compounds"/>
    <property type="evidence" value="ECO:0007669"/>
    <property type="project" value="UniProtKB-ARBA"/>
</dbReference>
<dbReference type="Gene3D" id="2.60.40.10">
    <property type="entry name" value="Immunoglobulins"/>
    <property type="match status" value="1"/>
</dbReference>
<reference evidence="3 4" key="1">
    <citation type="submission" date="2018-01" db="EMBL/GenBank/DDBJ databases">
        <title>A novel member of the phylum Bacteroidetes isolated from glacier ice.</title>
        <authorList>
            <person name="Liu Q."/>
            <person name="Xin Y.-H."/>
        </authorList>
    </citation>
    <scope>NUCLEOTIDE SEQUENCE [LARGE SCALE GENOMIC DNA]</scope>
    <source>
        <strain evidence="3 4">RB1R16</strain>
    </source>
</reference>
<dbReference type="OrthoDB" id="975384at2"/>
<dbReference type="Proteomes" id="UP000239872">
    <property type="component" value="Unassembled WGS sequence"/>
</dbReference>
<evidence type="ECO:0000256" key="1">
    <source>
        <dbReference type="SAM" id="SignalP"/>
    </source>
</evidence>
<dbReference type="Pfam" id="PF20009">
    <property type="entry name" value="GEVED"/>
    <property type="match status" value="1"/>
</dbReference>
<dbReference type="Gene3D" id="2.60.120.200">
    <property type="match status" value="1"/>
</dbReference>
<organism evidence="3 4">
    <name type="scientific">Flavipsychrobacter stenotrophus</name>
    <dbReference type="NCBI Taxonomy" id="2077091"/>
    <lineage>
        <taxon>Bacteria</taxon>
        <taxon>Pseudomonadati</taxon>
        <taxon>Bacteroidota</taxon>
        <taxon>Chitinophagia</taxon>
        <taxon>Chitinophagales</taxon>
        <taxon>Chitinophagaceae</taxon>
        <taxon>Flavipsychrobacter</taxon>
    </lineage>
</organism>
<keyword evidence="1" id="KW-0732">Signal</keyword>
<keyword evidence="4" id="KW-1185">Reference proteome</keyword>
<evidence type="ECO:0000313" key="4">
    <source>
        <dbReference type="Proteomes" id="UP000239872"/>
    </source>
</evidence>
<dbReference type="InterPro" id="IPR000998">
    <property type="entry name" value="MAM_dom"/>
</dbReference>
<dbReference type="EMBL" id="PPSL01000003">
    <property type="protein sequence ID" value="PQJ10687.1"/>
    <property type="molecule type" value="Genomic_DNA"/>
</dbReference>
<evidence type="ECO:0000313" key="3">
    <source>
        <dbReference type="EMBL" id="PQJ10687.1"/>
    </source>
</evidence>
<dbReference type="PROSITE" id="PS50060">
    <property type="entry name" value="MAM_2"/>
    <property type="match status" value="1"/>
</dbReference>
<dbReference type="AlphaFoldDB" id="A0A2S7SVP1"/>